<evidence type="ECO:0000313" key="3">
    <source>
        <dbReference type="Proteomes" id="UP000324358"/>
    </source>
</evidence>
<dbReference type="Proteomes" id="UP000324358">
    <property type="component" value="Unassembled WGS sequence"/>
</dbReference>
<dbReference type="InterPro" id="IPR034122">
    <property type="entry name" value="Retropepsin-like_bacterial"/>
</dbReference>
<proteinExistence type="predicted"/>
<comment type="caution">
    <text evidence="2">The sequence shown here is derived from an EMBL/GenBank/DDBJ whole genome shotgun (WGS) entry which is preliminary data.</text>
</comment>
<dbReference type="CDD" id="cd05483">
    <property type="entry name" value="retropepsin_like_bacteria"/>
    <property type="match status" value="1"/>
</dbReference>
<dbReference type="EMBL" id="VSKL01000001">
    <property type="protein sequence ID" value="TYB74964.1"/>
    <property type="molecule type" value="Genomic_DNA"/>
</dbReference>
<feature type="signal peptide" evidence="1">
    <location>
        <begin position="1"/>
        <end position="23"/>
    </location>
</feature>
<feature type="chain" id="PRO_5022725959" description="Aspartyl protease" evidence="1">
    <location>
        <begin position="24"/>
        <end position="314"/>
    </location>
</feature>
<accession>A0A5D0R336</accession>
<protein>
    <recommendedName>
        <fullName evidence="4">Aspartyl protease</fullName>
    </recommendedName>
</protein>
<dbReference type="AlphaFoldDB" id="A0A5D0R336"/>
<keyword evidence="3" id="KW-1185">Reference proteome</keyword>
<reference evidence="2 3" key="1">
    <citation type="submission" date="2019-08" db="EMBL/GenBank/DDBJ databases">
        <title>Genomes of Antarctic Bizionia species.</title>
        <authorList>
            <person name="Bowman J.P."/>
        </authorList>
    </citation>
    <scope>NUCLEOTIDE SEQUENCE [LARGE SCALE GENOMIC DNA]</scope>
    <source>
        <strain evidence="2 3">APA-1</strain>
    </source>
</reference>
<organism evidence="2 3">
    <name type="scientific">Bizionia algoritergicola</name>
    <dbReference type="NCBI Taxonomy" id="291187"/>
    <lineage>
        <taxon>Bacteria</taxon>
        <taxon>Pseudomonadati</taxon>
        <taxon>Bacteroidota</taxon>
        <taxon>Flavobacteriia</taxon>
        <taxon>Flavobacteriales</taxon>
        <taxon>Flavobacteriaceae</taxon>
        <taxon>Bizionia</taxon>
    </lineage>
</organism>
<evidence type="ECO:0000313" key="2">
    <source>
        <dbReference type="EMBL" id="TYB74964.1"/>
    </source>
</evidence>
<dbReference type="Pfam" id="PF13650">
    <property type="entry name" value="Asp_protease_2"/>
    <property type="match status" value="1"/>
</dbReference>
<dbReference type="OrthoDB" id="5580718at2"/>
<name>A0A5D0R336_9FLAO</name>
<evidence type="ECO:0008006" key="4">
    <source>
        <dbReference type="Google" id="ProtNLM"/>
    </source>
</evidence>
<dbReference type="InterPro" id="IPR021109">
    <property type="entry name" value="Peptidase_aspartic_dom_sf"/>
</dbReference>
<gene>
    <name evidence="2" type="ORF">ES675_02175</name>
</gene>
<keyword evidence="1" id="KW-0732">Signal</keyword>
<sequence>MKIAKVFLYCILVVLINSCTVSKAVKYLNEGKTSEENFKVTLPLELRNGFIIVQAKIKNKDYNFILDTGTPNLVSKELAKSLNLKVIDSVKASDVFNKKQTNQYARIDSIKIGTLDFVGTAALINDFNSVAVWSDMNVDGFIGSNLMQHAIWDIDFNKKQITITDNEAKLSLPEEIVENKLFIGYAGIPAVACKINGKKVWNFTVDFGYNGGIVMPFSEFEKQKENGQISDFTKSNTHGIVGIYGKQDITRASYRGLINEIEFGNSTLKKEKVYSEQYFNQLFGLEFFRNYRVILNWKSKKIKLIENTENTNLE</sequence>
<dbReference type="Gene3D" id="2.40.70.10">
    <property type="entry name" value="Acid Proteases"/>
    <property type="match status" value="2"/>
</dbReference>
<evidence type="ECO:0000256" key="1">
    <source>
        <dbReference type="SAM" id="SignalP"/>
    </source>
</evidence>
<dbReference type="RefSeq" id="WP_066249248.1">
    <property type="nucleotide sequence ID" value="NZ_VSKL01000001.1"/>
</dbReference>